<name>A0A6A3D0Q1_HIBSY</name>
<gene>
    <name evidence="2" type="ORF">F3Y22_tig00000778pilonHSYRG00321</name>
</gene>
<dbReference type="Proteomes" id="UP000436088">
    <property type="component" value="Unassembled WGS sequence"/>
</dbReference>
<dbReference type="AlphaFoldDB" id="A0A6A3D0Q1"/>
<comment type="caution">
    <text evidence="2">The sequence shown here is derived from an EMBL/GenBank/DDBJ whole genome shotgun (WGS) entry which is preliminary data.</text>
</comment>
<evidence type="ECO:0000313" key="2">
    <source>
        <dbReference type="EMBL" id="KAE8734194.1"/>
    </source>
</evidence>
<feature type="compositionally biased region" description="Basic and acidic residues" evidence="1">
    <location>
        <begin position="266"/>
        <end position="280"/>
    </location>
</feature>
<dbReference type="InterPro" id="IPR040256">
    <property type="entry name" value="At4g02000-like"/>
</dbReference>
<protein>
    <submittedName>
        <fullName evidence="2">Uncharacterized protein</fullName>
    </submittedName>
</protein>
<proteinExistence type="predicted"/>
<evidence type="ECO:0000313" key="3">
    <source>
        <dbReference type="Proteomes" id="UP000436088"/>
    </source>
</evidence>
<feature type="region of interest" description="Disordered" evidence="1">
    <location>
        <begin position="125"/>
        <end position="150"/>
    </location>
</feature>
<dbReference type="PANTHER" id="PTHR31286">
    <property type="entry name" value="GLYCINE-RICH CELL WALL STRUCTURAL PROTEIN 1.8-LIKE"/>
    <property type="match status" value="1"/>
</dbReference>
<keyword evidence="3" id="KW-1185">Reference proteome</keyword>
<accession>A0A6A3D0Q1</accession>
<sequence length="296" mass="31920">MKKIAKMLWGKTSLVKPNVRRLEFDHVRMPVWVHLFNVPHELFSKKSLSYIASALGIPLHMDSVTASRQRSEFAKVCIEISVGAVIPKSVEVLLRDGSSFWIRVEVPWLPSSCSEWSNECEGSHGVSGRSGLTDVQPDKDSVRPVAKANEGSGSGIVGTAAGVYSDAALKEVQSSRRVSSSGGNLVEPINVGEPFETSGCKCVSFMKKTKGKLKEDTGKIQFTSPKNNFTVLATIDSENTSLVPEIPARKQRAAALGVAHLLHEMKTKKNEHLEKSKKAGDVVGTSAGGPPSNSIP</sequence>
<evidence type="ECO:0000256" key="1">
    <source>
        <dbReference type="SAM" id="MobiDB-lite"/>
    </source>
</evidence>
<dbReference type="EMBL" id="VEPZ02000074">
    <property type="protein sequence ID" value="KAE8734194.1"/>
    <property type="molecule type" value="Genomic_DNA"/>
</dbReference>
<organism evidence="2 3">
    <name type="scientific">Hibiscus syriacus</name>
    <name type="common">Rose of Sharon</name>
    <dbReference type="NCBI Taxonomy" id="106335"/>
    <lineage>
        <taxon>Eukaryota</taxon>
        <taxon>Viridiplantae</taxon>
        <taxon>Streptophyta</taxon>
        <taxon>Embryophyta</taxon>
        <taxon>Tracheophyta</taxon>
        <taxon>Spermatophyta</taxon>
        <taxon>Magnoliopsida</taxon>
        <taxon>eudicotyledons</taxon>
        <taxon>Gunneridae</taxon>
        <taxon>Pentapetalae</taxon>
        <taxon>rosids</taxon>
        <taxon>malvids</taxon>
        <taxon>Malvales</taxon>
        <taxon>Malvaceae</taxon>
        <taxon>Malvoideae</taxon>
        <taxon>Hibiscus</taxon>
    </lineage>
</organism>
<reference evidence="2" key="1">
    <citation type="submission" date="2019-09" db="EMBL/GenBank/DDBJ databases">
        <title>Draft genome information of white flower Hibiscus syriacus.</title>
        <authorList>
            <person name="Kim Y.-M."/>
        </authorList>
    </citation>
    <scope>NUCLEOTIDE SEQUENCE [LARGE SCALE GENOMIC DNA]</scope>
    <source>
        <strain evidence="2">YM2019G1</strain>
    </source>
</reference>
<dbReference type="PANTHER" id="PTHR31286:SF165">
    <property type="entry name" value="DUF4283 DOMAIN-CONTAINING PROTEIN"/>
    <property type="match status" value="1"/>
</dbReference>
<feature type="region of interest" description="Disordered" evidence="1">
    <location>
        <begin position="266"/>
        <end position="296"/>
    </location>
</feature>